<dbReference type="AlphaFoldDB" id="A0A4Y4B1T3"/>
<dbReference type="OrthoDB" id="1372378at2"/>
<sequence>MSFDPEIWGTVSDWVMIFVTAATGLLLYLTLTAQLRITKIEQYRHKLNIQPYFSARIDNLRVEKKDGVYTAVIFLRLTVENHKCLPLKYELIEEYELVKTQKELHTNYLGVGEELIHFPVLRILSESEDNILNNRYIASSDLYFYFQDADGRKYKQKFQITIYNGETKIYRRDPVEVYE</sequence>
<protein>
    <submittedName>
        <fullName evidence="2">Uncharacterized protein</fullName>
    </submittedName>
</protein>
<comment type="caution">
    <text evidence="2">The sequence shown here is derived from an EMBL/GenBank/DDBJ whole genome shotgun (WGS) entry which is preliminary data.</text>
</comment>
<keyword evidence="3" id="KW-1185">Reference proteome</keyword>
<name>A0A4Y4B1T3_9FLAO</name>
<dbReference type="RefSeq" id="WP_073245149.1">
    <property type="nucleotide sequence ID" value="NZ_BJNP01000027.1"/>
</dbReference>
<dbReference type="EMBL" id="BJNP01000027">
    <property type="protein sequence ID" value="GEC72844.1"/>
    <property type="molecule type" value="Genomic_DNA"/>
</dbReference>
<organism evidence="2 3">
    <name type="scientific">Flavobacterium flevense</name>
    <dbReference type="NCBI Taxonomy" id="983"/>
    <lineage>
        <taxon>Bacteria</taxon>
        <taxon>Pseudomonadati</taxon>
        <taxon>Bacteroidota</taxon>
        <taxon>Flavobacteriia</taxon>
        <taxon>Flavobacteriales</taxon>
        <taxon>Flavobacteriaceae</taxon>
        <taxon>Flavobacterium</taxon>
    </lineage>
</organism>
<proteinExistence type="predicted"/>
<evidence type="ECO:0000256" key="1">
    <source>
        <dbReference type="SAM" id="Phobius"/>
    </source>
</evidence>
<reference evidence="2 3" key="1">
    <citation type="submission" date="2019-06" db="EMBL/GenBank/DDBJ databases">
        <title>Whole genome shotgun sequence of Flavobacterium flevense NBRC 14960.</title>
        <authorList>
            <person name="Hosoyama A."/>
            <person name="Uohara A."/>
            <person name="Ohji S."/>
            <person name="Ichikawa N."/>
        </authorList>
    </citation>
    <scope>NUCLEOTIDE SEQUENCE [LARGE SCALE GENOMIC DNA]</scope>
    <source>
        <strain evidence="2 3">NBRC 14960</strain>
    </source>
</reference>
<keyword evidence="1" id="KW-0812">Transmembrane</keyword>
<keyword evidence="1" id="KW-1133">Transmembrane helix</keyword>
<dbReference type="Proteomes" id="UP000316775">
    <property type="component" value="Unassembled WGS sequence"/>
</dbReference>
<evidence type="ECO:0000313" key="2">
    <source>
        <dbReference type="EMBL" id="GEC72844.1"/>
    </source>
</evidence>
<feature type="transmembrane region" description="Helical" evidence="1">
    <location>
        <begin position="14"/>
        <end position="37"/>
    </location>
</feature>
<accession>A0A4Y4B1T3</accession>
<keyword evidence="1" id="KW-0472">Membrane</keyword>
<evidence type="ECO:0000313" key="3">
    <source>
        <dbReference type="Proteomes" id="UP000316775"/>
    </source>
</evidence>
<gene>
    <name evidence="2" type="ORF">FFL01_23830</name>
</gene>